<evidence type="ECO:0000313" key="10">
    <source>
        <dbReference type="Proteomes" id="UP001303701"/>
    </source>
</evidence>
<keyword evidence="2 7" id="KW-0216">Detoxification</keyword>
<dbReference type="NCBIfam" id="NF010047">
    <property type="entry name" value="PRK13523.1"/>
    <property type="match status" value="1"/>
</dbReference>
<dbReference type="InterPro" id="IPR001155">
    <property type="entry name" value="OxRdtase_FMN_N"/>
</dbReference>
<dbReference type="GO" id="GO:0003959">
    <property type="term" value="F:NADPH dehydrogenase activity"/>
    <property type="evidence" value="ECO:0007669"/>
    <property type="project" value="UniProtKB-EC"/>
</dbReference>
<comment type="similarity">
    <text evidence="7">Belongs to the NADH:flavin oxidoreductase/NADH oxidase family. NamA subfamily.</text>
</comment>
<keyword evidence="3 7" id="KW-0285">Flavoprotein</keyword>
<comment type="catalytic activity">
    <reaction evidence="7">
        <text>A + NADPH + H(+) = AH2 + NADP(+)</text>
        <dbReference type="Rhea" id="RHEA:13149"/>
        <dbReference type="ChEBI" id="CHEBI:13193"/>
        <dbReference type="ChEBI" id="CHEBI:15378"/>
        <dbReference type="ChEBI" id="CHEBI:17499"/>
        <dbReference type="ChEBI" id="CHEBI:57783"/>
        <dbReference type="ChEBI" id="CHEBI:58349"/>
        <dbReference type="EC" id="1.6.99.1"/>
    </reaction>
</comment>
<feature type="binding site" evidence="7">
    <location>
        <position position="29"/>
    </location>
    <ligand>
        <name>substrate</name>
    </ligand>
</feature>
<reference evidence="9 10" key="1">
    <citation type="submission" date="2023-09" db="EMBL/GenBank/DDBJ databases">
        <title>Different Types of Thermotolerant Ring-Cleaving Dioxygenases derived from Aeribacillus composti HB-1 applied for multiple aromatic hydrocarbons removal.</title>
        <authorList>
            <person name="Cao L."/>
            <person name="Li M."/>
            <person name="Ma T."/>
        </authorList>
    </citation>
    <scope>NUCLEOTIDE SEQUENCE [LARGE SCALE GENOMIC DNA]</scope>
    <source>
        <strain evidence="9 10">HB-1</strain>
    </source>
</reference>
<evidence type="ECO:0000256" key="5">
    <source>
        <dbReference type="ARBA" id="ARBA00022857"/>
    </source>
</evidence>
<dbReference type="InterPro" id="IPR044152">
    <property type="entry name" value="YqjM-like"/>
</dbReference>
<keyword evidence="6 7" id="KW-0560">Oxidoreductase</keyword>
<dbReference type="InterPro" id="IPR013785">
    <property type="entry name" value="Aldolase_TIM"/>
</dbReference>
<proteinExistence type="inferred from homology"/>
<comment type="cofactor">
    <cofactor evidence="1 7">
        <name>FMN</name>
        <dbReference type="ChEBI" id="CHEBI:58210"/>
    </cofactor>
</comment>
<dbReference type="CDD" id="cd02932">
    <property type="entry name" value="OYE_YqiM_FMN"/>
    <property type="match status" value="1"/>
</dbReference>
<dbReference type="Proteomes" id="UP001303701">
    <property type="component" value="Chromosome"/>
</dbReference>
<feature type="binding site" evidence="7">
    <location>
        <begin position="165"/>
        <end position="168"/>
    </location>
    <ligand>
        <name>substrate</name>
    </ligand>
</feature>
<dbReference type="EC" id="1.6.99.1" evidence="7"/>
<dbReference type="InterPro" id="IPR023663">
    <property type="entry name" value="NADPH_DH_bac"/>
</dbReference>
<dbReference type="PANTHER" id="PTHR43303:SF4">
    <property type="entry name" value="NADPH DEHYDROGENASE C23G7.10C-RELATED"/>
    <property type="match status" value="1"/>
</dbReference>
<evidence type="ECO:0000313" key="9">
    <source>
        <dbReference type="EMBL" id="WNF32043.1"/>
    </source>
</evidence>
<dbReference type="PANTHER" id="PTHR43303">
    <property type="entry name" value="NADPH DEHYDROGENASE C23G7.10C-RELATED"/>
    <property type="match status" value="1"/>
</dbReference>
<evidence type="ECO:0000256" key="2">
    <source>
        <dbReference type="ARBA" id="ARBA00022575"/>
    </source>
</evidence>
<feature type="binding site" evidence="7">
    <location>
        <begin position="24"/>
        <end position="27"/>
    </location>
    <ligand>
        <name>FMN</name>
        <dbReference type="ChEBI" id="CHEBI:58210"/>
    </ligand>
</feature>
<keyword evidence="10" id="KW-1185">Reference proteome</keyword>
<dbReference type="SUPFAM" id="SSF51395">
    <property type="entry name" value="FMN-linked oxidoreductases"/>
    <property type="match status" value="1"/>
</dbReference>
<comment type="function">
    <text evidence="7">Catalyzes the reduction of the double bond of an array of alpha,beta-unsaturated aldehydes and ketones. It also reduces the nitro group of nitroester and nitroaromatic compounds. It could have a role in detoxification processes.</text>
</comment>
<dbReference type="Pfam" id="PF00724">
    <property type="entry name" value="Oxidored_FMN"/>
    <property type="match status" value="1"/>
</dbReference>
<dbReference type="Gene3D" id="3.20.20.70">
    <property type="entry name" value="Aldolase class I"/>
    <property type="match status" value="1"/>
</dbReference>
<feature type="domain" description="NADH:flavin oxidoreductase/NADH oxidase N-terminal" evidence="8">
    <location>
        <begin position="6"/>
        <end position="326"/>
    </location>
</feature>
<feature type="binding site" evidence="7">
    <location>
        <position position="216"/>
    </location>
    <ligand>
        <name>FMN</name>
        <dbReference type="ChEBI" id="CHEBI:58210"/>
    </ligand>
</feature>
<evidence type="ECO:0000256" key="3">
    <source>
        <dbReference type="ARBA" id="ARBA00022630"/>
    </source>
</evidence>
<evidence type="ECO:0000259" key="8">
    <source>
        <dbReference type="Pfam" id="PF00724"/>
    </source>
</evidence>
<evidence type="ECO:0000256" key="4">
    <source>
        <dbReference type="ARBA" id="ARBA00022643"/>
    </source>
</evidence>
<keyword evidence="4 7" id="KW-0288">FMN</keyword>
<evidence type="ECO:0000256" key="1">
    <source>
        <dbReference type="ARBA" id="ARBA00001917"/>
    </source>
</evidence>
<dbReference type="HAMAP" id="MF_01614">
    <property type="entry name" value="NamA"/>
    <property type="match status" value="1"/>
</dbReference>
<dbReference type="RefSeq" id="WP_311066301.1">
    <property type="nucleotide sequence ID" value="NZ_CP134501.1"/>
</dbReference>
<feature type="binding site" evidence="7">
    <location>
        <position position="61"/>
    </location>
    <ligand>
        <name>FMN</name>
        <dbReference type="ChEBI" id="CHEBI:58210"/>
    </ligand>
</feature>
<feature type="binding site" evidence="7">
    <location>
        <position position="103"/>
    </location>
    <ligand>
        <name>FMN</name>
        <dbReference type="ChEBI" id="CHEBI:58210"/>
    </ligand>
</feature>
<dbReference type="EMBL" id="CP134501">
    <property type="protein sequence ID" value="WNF32043.1"/>
    <property type="molecule type" value="Genomic_DNA"/>
</dbReference>
<protein>
    <recommendedName>
        <fullName evidence="7">NADPH dehydrogenase</fullName>
        <ecNumber evidence="7">1.6.99.1</ecNumber>
    </recommendedName>
</protein>
<keyword evidence="5 7" id="KW-0521">NADP</keyword>
<comment type="subunit">
    <text evidence="7">Homotetramer.</text>
</comment>
<gene>
    <name evidence="7 9" type="primary">namA</name>
    <name evidence="9" type="ORF">RI196_12200</name>
</gene>
<name>A0ABY9W7N7_9BACI</name>
<organism evidence="9 10">
    <name type="scientific">Aeribacillus composti</name>
    <dbReference type="NCBI Taxonomy" id="1868734"/>
    <lineage>
        <taxon>Bacteria</taxon>
        <taxon>Bacillati</taxon>
        <taxon>Bacillota</taxon>
        <taxon>Bacilli</taxon>
        <taxon>Bacillales</taxon>
        <taxon>Bacillaceae</taxon>
        <taxon>Aeribacillus</taxon>
    </lineage>
</organism>
<accession>A0ABY9W7N7</accession>
<evidence type="ECO:0000256" key="6">
    <source>
        <dbReference type="ARBA" id="ARBA00023002"/>
    </source>
</evidence>
<dbReference type="GeneID" id="301126746"/>
<sequence>MKDRLLFSPFTIKDVTLKNRIVMSPMCMYSAANKKGFLEDFHFTHYISRAVGQVGLIILEATAVTPEGRISELDLGIWEDDHIIKLAELVQQIKSYGAKTGIQLAHAGRKSNVSGDIFAPSSIPFDQNSRTPKELTKEQIKETVEKFQLGAKRAKDAGFDIIEIHAAHGYLINEFLSPLSNKRNDEYGGSLENRYRFLKEVIQAVRKVWEGPLFVRVSASDYVEGGSTINDYVQIAKWLKEDGVDLIDVSSGGLVPTNIDVYPGYQVPFSEKIRQEANIKTGAVGLITSPLQAEEILKNNRADLIFVARELLRNPYWPYHAANELNAKIESPTQYERGWRV</sequence>
<feature type="binding site" evidence="7">
    <location>
        <begin position="308"/>
        <end position="309"/>
    </location>
    <ligand>
        <name>FMN</name>
        <dbReference type="ChEBI" id="CHEBI:58210"/>
    </ligand>
</feature>
<evidence type="ECO:0000256" key="7">
    <source>
        <dbReference type="HAMAP-Rule" id="MF_01614"/>
    </source>
</evidence>